<evidence type="ECO:0000313" key="9">
    <source>
        <dbReference type="Proteomes" id="UP000198582"/>
    </source>
</evidence>
<proteinExistence type="inferred from homology"/>
<dbReference type="Proteomes" id="UP000198582">
    <property type="component" value="Unassembled WGS sequence"/>
</dbReference>
<evidence type="ECO:0000256" key="5">
    <source>
        <dbReference type="SAM" id="SignalP"/>
    </source>
</evidence>
<feature type="signal peptide" evidence="5">
    <location>
        <begin position="1"/>
        <end position="26"/>
    </location>
</feature>
<evidence type="ECO:0000256" key="4">
    <source>
        <dbReference type="SAM" id="MobiDB-lite"/>
    </source>
</evidence>
<dbReference type="Gene3D" id="3.40.50.1820">
    <property type="entry name" value="alpha/beta hydrolase"/>
    <property type="match status" value="1"/>
</dbReference>
<evidence type="ECO:0000256" key="1">
    <source>
        <dbReference type="ARBA" id="ARBA00010088"/>
    </source>
</evidence>
<evidence type="ECO:0000259" key="6">
    <source>
        <dbReference type="Pfam" id="PF00561"/>
    </source>
</evidence>
<dbReference type="InterPro" id="IPR051601">
    <property type="entry name" value="Serine_prot/Carboxylest_S33"/>
</dbReference>
<dbReference type="InterPro" id="IPR000073">
    <property type="entry name" value="AB_hydrolase_1"/>
</dbReference>
<feature type="region of interest" description="Disordered" evidence="4">
    <location>
        <begin position="138"/>
        <end position="162"/>
    </location>
</feature>
<keyword evidence="3 8" id="KW-0378">Hydrolase</keyword>
<organism evidence="8 9">
    <name type="scientific">Amycolatopsis saalfeldensis</name>
    <dbReference type="NCBI Taxonomy" id="394193"/>
    <lineage>
        <taxon>Bacteria</taxon>
        <taxon>Bacillati</taxon>
        <taxon>Actinomycetota</taxon>
        <taxon>Actinomycetes</taxon>
        <taxon>Pseudonocardiales</taxon>
        <taxon>Pseudonocardiaceae</taxon>
        <taxon>Amycolatopsis</taxon>
    </lineage>
</organism>
<evidence type="ECO:0000259" key="7">
    <source>
        <dbReference type="Pfam" id="PF08386"/>
    </source>
</evidence>
<dbReference type="InterPro" id="IPR013595">
    <property type="entry name" value="Pept_S33_TAP-like_C"/>
</dbReference>
<evidence type="ECO:0000256" key="2">
    <source>
        <dbReference type="ARBA" id="ARBA00022729"/>
    </source>
</evidence>
<dbReference type="PANTHER" id="PTHR43248:SF29">
    <property type="entry name" value="TRIPEPTIDYL AMINOPEPTIDASE"/>
    <property type="match status" value="1"/>
</dbReference>
<feature type="domain" description="AB hydrolase-1" evidence="6">
    <location>
        <begin position="102"/>
        <end position="276"/>
    </location>
</feature>
<reference evidence="8 9" key="1">
    <citation type="submission" date="2016-10" db="EMBL/GenBank/DDBJ databases">
        <authorList>
            <person name="de Groot N.N."/>
        </authorList>
    </citation>
    <scope>NUCLEOTIDE SEQUENCE [LARGE SCALE GENOMIC DNA]</scope>
    <source>
        <strain evidence="8 9">DSM 44993</strain>
    </source>
</reference>
<accession>A0A1H8YQJ6</accession>
<dbReference type="RefSeq" id="WP_091629608.1">
    <property type="nucleotide sequence ID" value="NZ_FOEF01000044.1"/>
</dbReference>
<keyword evidence="2 5" id="KW-0732">Signal</keyword>
<dbReference type="InterPro" id="IPR029058">
    <property type="entry name" value="AB_hydrolase_fold"/>
</dbReference>
<feature type="chain" id="PRO_5011623057" evidence="5">
    <location>
        <begin position="27"/>
        <end position="527"/>
    </location>
</feature>
<protein>
    <submittedName>
        <fullName evidence="8">Alpha/beta hydrolase fold</fullName>
    </submittedName>
</protein>
<dbReference type="Pfam" id="PF08386">
    <property type="entry name" value="Abhydrolase_4"/>
    <property type="match status" value="1"/>
</dbReference>
<evidence type="ECO:0000313" key="8">
    <source>
        <dbReference type="EMBL" id="SEP54363.1"/>
    </source>
</evidence>
<dbReference type="STRING" id="394193.SAMN04489732_14422"/>
<keyword evidence="9" id="KW-1185">Reference proteome</keyword>
<dbReference type="Pfam" id="PF00561">
    <property type="entry name" value="Abhydrolase_1"/>
    <property type="match status" value="1"/>
</dbReference>
<evidence type="ECO:0000256" key="3">
    <source>
        <dbReference type="ARBA" id="ARBA00022801"/>
    </source>
</evidence>
<feature type="domain" description="Peptidase S33 tripeptidyl aminopeptidase-like C-terminal" evidence="7">
    <location>
        <begin position="423"/>
        <end position="518"/>
    </location>
</feature>
<dbReference type="SUPFAM" id="SSF53474">
    <property type="entry name" value="alpha/beta-Hydrolases"/>
    <property type="match status" value="1"/>
</dbReference>
<comment type="similarity">
    <text evidence="1">Belongs to the peptidase S33 family.</text>
</comment>
<sequence length="527" mass="57048">MRRLRFALVVPLAVVGLIAGMTPASAAPLNTTNIPDRYTGQSLGWVPCAAAELTDLPPGTDIKDLECGAFRTPRDWDRPDERQDLTIAVSRLRSTGATTASVLTNPGGPGGPGRWFPVSLRGQSRLREHQEIIGVDTRGTGKSTNVTCGGAGSTGADLDPRDRDPRNLNLIVDAVQYVANSCRTAAGELGPLISTFQNVKDLDLLRVLLGRAQVNWIGYSAGTWLGAHYAQQFPQRTGRFVLDSSTEFTTSWQNSFNWQPAGYERRWRQDFLPWMARYDAKYHFGANGEAARQTYESLRYALSRNPLEVNGSRVGPTTLDNYLIGSLKAKVTFPQVAETLVTAKTLVDGRASEQATGGARTALKTALSEKAPGPLPDPGDASDSMLATLFTTLCNDGPWQGDRQSLIRRSQQYLDRGVTLYSTAWMPFQVCAFWTGSPRPLPVMDGKGVPPVLMVQSEHDPATPIEGARKAHAAFANSRMITVTGEGDHGIYALGGNQAVDKVVEDYLVDGVVPQDQSVPGLPLPVP</sequence>
<name>A0A1H8YQJ6_9PSEU</name>
<dbReference type="GO" id="GO:0016787">
    <property type="term" value="F:hydrolase activity"/>
    <property type="evidence" value="ECO:0007669"/>
    <property type="project" value="UniProtKB-KW"/>
</dbReference>
<dbReference type="AlphaFoldDB" id="A0A1H8YQJ6"/>
<dbReference type="EMBL" id="FOEF01000044">
    <property type="protein sequence ID" value="SEP54363.1"/>
    <property type="molecule type" value="Genomic_DNA"/>
</dbReference>
<dbReference type="PANTHER" id="PTHR43248">
    <property type="entry name" value="2-SUCCINYL-6-HYDROXY-2,4-CYCLOHEXADIENE-1-CARBOXYLATE SYNTHASE"/>
    <property type="match status" value="1"/>
</dbReference>
<dbReference type="OrthoDB" id="4273853at2"/>
<gene>
    <name evidence="8" type="ORF">SAMN04489732_14422</name>
</gene>